<dbReference type="EMBL" id="BMAO01007273">
    <property type="protein sequence ID" value="GFR14888.1"/>
    <property type="molecule type" value="Genomic_DNA"/>
</dbReference>
<protein>
    <submittedName>
        <fullName evidence="1">Uncharacterized protein</fullName>
    </submittedName>
</protein>
<proteinExistence type="predicted"/>
<reference evidence="1" key="1">
    <citation type="submission" date="2020-07" db="EMBL/GenBank/DDBJ databases">
        <title>Multicomponent nature underlies the extraordinary mechanical properties of spider dragline silk.</title>
        <authorList>
            <person name="Kono N."/>
            <person name="Nakamura H."/>
            <person name="Mori M."/>
            <person name="Yoshida Y."/>
            <person name="Ohtoshi R."/>
            <person name="Malay A.D."/>
            <person name="Moran D.A.P."/>
            <person name="Tomita M."/>
            <person name="Numata K."/>
            <person name="Arakawa K."/>
        </authorList>
    </citation>
    <scope>NUCLEOTIDE SEQUENCE</scope>
</reference>
<keyword evidence="2" id="KW-1185">Reference proteome</keyword>
<evidence type="ECO:0000313" key="1">
    <source>
        <dbReference type="EMBL" id="GFR14888.1"/>
    </source>
</evidence>
<comment type="caution">
    <text evidence="1">The sequence shown here is derived from an EMBL/GenBank/DDBJ whole genome shotgun (WGS) entry which is preliminary data.</text>
</comment>
<dbReference type="AlphaFoldDB" id="A0A8X6J8H5"/>
<organism evidence="1 2">
    <name type="scientific">Trichonephila clavata</name>
    <name type="common">Joro spider</name>
    <name type="synonym">Nephila clavata</name>
    <dbReference type="NCBI Taxonomy" id="2740835"/>
    <lineage>
        <taxon>Eukaryota</taxon>
        <taxon>Metazoa</taxon>
        <taxon>Ecdysozoa</taxon>
        <taxon>Arthropoda</taxon>
        <taxon>Chelicerata</taxon>
        <taxon>Arachnida</taxon>
        <taxon>Araneae</taxon>
        <taxon>Araneomorphae</taxon>
        <taxon>Entelegynae</taxon>
        <taxon>Araneoidea</taxon>
        <taxon>Nephilidae</taxon>
        <taxon>Trichonephila</taxon>
    </lineage>
</organism>
<sequence length="89" mass="10009">MKKVRVCKIFMELLSYNSEGIPPCIVLMNNLQVSSEMLKTHRHGHQIYLSNFDILGTMSHLLRVPCKQSAVENANSTNMESTGKKDSSP</sequence>
<name>A0A8X6J8H5_TRICU</name>
<dbReference type="Proteomes" id="UP000887116">
    <property type="component" value="Unassembled WGS sequence"/>
</dbReference>
<accession>A0A8X6J8H5</accession>
<gene>
    <name evidence="1" type="ORF">TNCT_99331</name>
</gene>
<evidence type="ECO:0000313" key="2">
    <source>
        <dbReference type="Proteomes" id="UP000887116"/>
    </source>
</evidence>